<dbReference type="HOGENOM" id="CLU_3093121_0_0_1"/>
<reference evidence="3" key="2">
    <citation type="submission" date="2015-01" db="EMBL/GenBank/DDBJ databases">
        <title>Evolutionary Origins and Diversification of the Mycorrhizal Mutualists.</title>
        <authorList>
            <consortium name="DOE Joint Genome Institute"/>
            <consortium name="Mycorrhizal Genomics Consortium"/>
            <person name="Kohler A."/>
            <person name="Kuo A."/>
            <person name="Nagy L.G."/>
            <person name="Floudas D."/>
            <person name="Copeland A."/>
            <person name="Barry K.W."/>
            <person name="Cichocki N."/>
            <person name="Veneault-Fourrey C."/>
            <person name="LaButti K."/>
            <person name="Lindquist E.A."/>
            <person name="Lipzen A."/>
            <person name="Lundell T."/>
            <person name="Morin E."/>
            <person name="Murat C."/>
            <person name="Riley R."/>
            <person name="Ohm R."/>
            <person name="Sun H."/>
            <person name="Tunlid A."/>
            <person name="Henrissat B."/>
            <person name="Grigoriev I.V."/>
            <person name="Hibbett D.S."/>
            <person name="Martin F."/>
        </authorList>
    </citation>
    <scope>NUCLEOTIDE SEQUENCE [LARGE SCALE GENOMIC DNA]</scope>
    <source>
        <strain evidence="3">Marx 270</strain>
    </source>
</reference>
<feature type="non-terminal residue" evidence="2">
    <location>
        <position position="52"/>
    </location>
</feature>
<evidence type="ECO:0000256" key="1">
    <source>
        <dbReference type="SAM" id="MobiDB-lite"/>
    </source>
</evidence>
<dbReference type="InParanoid" id="A0A0C3P928"/>
<feature type="region of interest" description="Disordered" evidence="1">
    <location>
        <begin position="1"/>
        <end position="22"/>
    </location>
</feature>
<evidence type="ECO:0000313" key="3">
    <source>
        <dbReference type="Proteomes" id="UP000054217"/>
    </source>
</evidence>
<proteinExistence type="predicted"/>
<feature type="region of interest" description="Disordered" evidence="1">
    <location>
        <begin position="33"/>
        <end position="52"/>
    </location>
</feature>
<protein>
    <submittedName>
        <fullName evidence="2">Uncharacterized protein</fullName>
    </submittedName>
</protein>
<feature type="compositionally biased region" description="Polar residues" evidence="1">
    <location>
        <begin position="1"/>
        <end position="11"/>
    </location>
</feature>
<name>A0A0C3P928_PISTI</name>
<reference evidence="2 3" key="1">
    <citation type="submission" date="2014-04" db="EMBL/GenBank/DDBJ databases">
        <authorList>
            <consortium name="DOE Joint Genome Institute"/>
            <person name="Kuo A."/>
            <person name="Kohler A."/>
            <person name="Costa M.D."/>
            <person name="Nagy L.G."/>
            <person name="Floudas D."/>
            <person name="Copeland A."/>
            <person name="Barry K.W."/>
            <person name="Cichocki N."/>
            <person name="Veneault-Fourrey C."/>
            <person name="LaButti K."/>
            <person name="Lindquist E.A."/>
            <person name="Lipzen A."/>
            <person name="Lundell T."/>
            <person name="Morin E."/>
            <person name="Murat C."/>
            <person name="Sun H."/>
            <person name="Tunlid A."/>
            <person name="Henrissat B."/>
            <person name="Grigoriev I.V."/>
            <person name="Hibbett D.S."/>
            <person name="Martin F."/>
            <person name="Nordberg H.P."/>
            <person name="Cantor M.N."/>
            <person name="Hua S.X."/>
        </authorList>
    </citation>
    <scope>NUCLEOTIDE SEQUENCE [LARGE SCALE GENOMIC DNA]</scope>
    <source>
        <strain evidence="2 3">Marx 270</strain>
    </source>
</reference>
<evidence type="ECO:0000313" key="2">
    <source>
        <dbReference type="EMBL" id="KIO04246.1"/>
    </source>
</evidence>
<sequence length="52" mass="5866">MILPHTNNQVIDHTLPVDPPTSFPAIRVSMRSRIPQRPSSQTRGACTTVRHF</sequence>
<dbReference type="EMBL" id="KN831972">
    <property type="protein sequence ID" value="KIO04246.1"/>
    <property type="molecule type" value="Genomic_DNA"/>
</dbReference>
<dbReference type="Proteomes" id="UP000054217">
    <property type="component" value="Unassembled WGS sequence"/>
</dbReference>
<dbReference type="AlphaFoldDB" id="A0A0C3P928"/>
<accession>A0A0C3P928</accession>
<gene>
    <name evidence="2" type="ORF">M404DRAFT_1000760</name>
</gene>
<organism evidence="2 3">
    <name type="scientific">Pisolithus tinctorius Marx 270</name>
    <dbReference type="NCBI Taxonomy" id="870435"/>
    <lineage>
        <taxon>Eukaryota</taxon>
        <taxon>Fungi</taxon>
        <taxon>Dikarya</taxon>
        <taxon>Basidiomycota</taxon>
        <taxon>Agaricomycotina</taxon>
        <taxon>Agaricomycetes</taxon>
        <taxon>Agaricomycetidae</taxon>
        <taxon>Boletales</taxon>
        <taxon>Sclerodermatineae</taxon>
        <taxon>Pisolithaceae</taxon>
        <taxon>Pisolithus</taxon>
    </lineage>
</organism>
<keyword evidence="3" id="KW-1185">Reference proteome</keyword>